<dbReference type="InterPro" id="IPR002018">
    <property type="entry name" value="CarbesteraseB"/>
</dbReference>
<evidence type="ECO:0000313" key="7">
    <source>
        <dbReference type="Proteomes" id="UP001194580"/>
    </source>
</evidence>
<evidence type="ECO:0000256" key="1">
    <source>
        <dbReference type="ARBA" id="ARBA00005964"/>
    </source>
</evidence>
<dbReference type="InterPro" id="IPR019826">
    <property type="entry name" value="Carboxylesterase_B_AS"/>
</dbReference>
<organism evidence="6 7">
    <name type="scientific">Linnemannia exigua</name>
    <dbReference type="NCBI Taxonomy" id="604196"/>
    <lineage>
        <taxon>Eukaryota</taxon>
        <taxon>Fungi</taxon>
        <taxon>Fungi incertae sedis</taxon>
        <taxon>Mucoromycota</taxon>
        <taxon>Mortierellomycotina</taxon>
        <taxon>Mortierellomycetes</taxon>
        <taxon>Mortierellales</taxon>
        <taxon>Mortierellaceae</taxon>
        <taxon>Linnemannia</taxon>
    </lineage>
</organism>
<dbReference type="PANTHER" id="PTHR45570:SF1">
    <property type="entry name" value="CARBOXYLIC ESTER HYDROLASE"/>
    <property type="match status" value="1"/>
</dbReference>
<evidence type="ECO:0000256" key="4">
    <source>
        <dbReference type="SAM" id="SignalP"/>
    </source>
</evidence>
<feature type="region of interest" description="Disordered" evidence="3">
    <location>
        <begin position="24"/>
        <end position="45"/>
    </location>
</feature>
<name>A0AAD4D6C7_9FUNG</name>
<comment type="similarity">
    <text evidence="1">Belongs to the type-B carboxylesterase/lipase family.</text>
</comment>
<dbReference type="AlphaFoldDB" id="A0AAD4D6C7"/>
<keyword evidence="7" id="KW-1185">Reference proteome</keyword>
<dbReference type="SUPFAM" id="SSF53474">
    <property type="entry name" value="alpha/beta-Hydrolases"/>
    <property type="match status" value="1"/>
</dbReference>
<evidence type="ECO:0000256" key="3">
    <source>
        <dbReference type="SAM" id="MobiDB-lite"/>
    </source>
</evidence>
<dbReference type="Gene3D" id="3.40.50.1820">
    <property type="entry name" value="alpha/beta hydrolase"/>
    <property type="match status" value="1"/>
</dbReference>
<sequence>MIASLTRLTLVAAYLAAAVASASPVSRRQSQEPSPPSSPGLVKDAPSANELKGVHLLLENDLDSSTPKHPVIFLAEPRSYKESQRVCDTLGEDLLGSDNINFVKGLLNTTPIAVNDVKKVSRLWVKGASLNSCTAFDRTSGHTLHLPCSTKLPALCANSLPRTQIGLKVHTDRSKQIKVKTPAAGTLQGYRDQNQFRFLGISYALPPVGRRRFLPPQKIIVSESEKDEAKDATKFGFVCMQGAYEGDAKPNATYELFSLGAPESEDCLHLNVFTPSLSGKNKEKGDRLPVMVYVHGGGFTSFSGSSPTFEPGNLVSRGGVVVVTLNYRLGIFGFFENPPSIPRSKAAGSLAIRDQIAALQWVQDNIVAFGGDPDQVTIFGESAGGYSMRALLSIPSAFGLYRNVISQSDLLGIPFSSPKTAKDIGAGLLKYLGCSPSDLACAQSKTDTQIRHAEHNSTTDVVLAPGNEWLMTAGGVYRPTIEGDLFPGDFADLVSTGHYNREANILWGSTRDEFALFLPYVFPEPIPLDQKDEILAKYLLEDRTKILFTSPFYALNESDPDTIRNELSRAVTDLLWTCATQRLSRGTAAQLSKVYTYRFDHGRDIYSTFGEPLSPFCRGRVCHADDVIPSFGSGDIKEGSIQTGSDARFARQVIDRFTTFAKTGNPNPPKQGAAFLGLASQNKDVTGVAWPAYDRSSDKVFVFEEEKSHVEVGEDTERCQWIEKHVRYDYQVHSPNGKFVPTFP</sequence>
<dbReference type="Pfam" id="PF00135">
    <property type="entry name" value="COesterase"/>
    <property type="match status" value="1"/>
</dbReference>
<feature type="domain" description="Carboxylesterase type B" evidence="5">
    <location>
        <begin position="178"/>
        <end position="720"/>
    </location>
</feature>
<dbReference type="InterPro" id="IPR029058">
    <property type="entry name" value="AB_hydrolase_fold"/>
</dbReference>
<dbReference type="GO" id="GO:0016787">
    <property type="term" value="F:hydrolase activity"/>
    <property type="evidence" value="ECO:0007669"/>
    <property type="project" value="UniProtKB-KW"/>
</dbReference>
<evidence type="ECO:0000259" key="5">
    <source>
        <dbReference type="Pfam" id="PF00135"/>
    </source>
</evidence>
<comment type="caution">
    <text evidence="6">The sequence shown here is derived from an EMBL/GenBank/DDBJ whole genome shotgun (WGS) entry which is preliminary data.</text>
</comment>
<reference evidence="6" key="1">
    <citation type="journal article" date="2020" name="Fungal Divers.">
        <title>Resolving the Mortierellaceae phylogeny through synthesis of multi-gene phylogenetics and phylogenomics.</title>
        <authorList>
            <person name="Vandepol N."/>
            <person name="Liber J."/>
            <person name="Desiro A."/>
            <person name="Na H."/>
            <person name="Kennedy M."/>
            <person name="Barry K."/>
            <person name="Grigoriev I.V."/>
            <person name="Miller A.N."/>
            <person name="O'Donnell K."/>
            <person name="Stajich J.E."/>
            <person name="Bonito G."/>
        </authorList>
    </citation>
    <scope>NUCLEOTIDE SEQUENCE</scope>
    <source>
        <strain evidence="6">NRRL 28262</strain>
    </source>
</reference>
<feature type="chain" id="PRO_5042270575" description="Carboxylesterase type B domain-containing protein" evidence="4">
    <location>
        <begin position="23"/>
        <end position="744"/>
    </location>
</feature>
<dbReference type="PANTHER" id="PTHR45570">
    <property type="entry name" value="CARBOXYLIC ESTER HYDROLASE"/>
    <property type="match status" value="1"/>
</dbReference>
<dbReference type="EMBL" id="JAAAIL010001439">
    <property type="protein sequence ID" value="KAG0269331.1"/>
    <property type="molecule type" value="Genomic_DNA"/>
</dbReference>
<evidence type="ECO:0000256" key="2">
    <source>
        <dbReference type="ARBA" id="ARBA00022801"/>
    </source>
</evidence>
<gene>
    <name evidence="6" type="ORF">BGZ95_002116</name>
</gene>
<protein>
    <recommendedName>
        <fullName evidence="5">Carboxylesterase type B domain-containing protein</fullName>
    </recommendedName>
</protein>
<feature type="signal peptide" evidence="4">
    <location>
        <begin position="1"/>
        <end position="22"/>
    </location>
</feature>
<accession>A0AAD4D6C7</accession>
<evidence type="ECO:0000313" key="6">
    <source>
        <dbReference type="EMBL" id="KAG0269331.1"/>
    </source>
</evidence>
<keyword evidence="4" id="KW-0732">Signal</keyword>
<dbReference type="Proteomes" id="UP001194580">
    <property type="component" value="Unassembled WGS sequence"/>
</dbReference>
<proteinExistence type="inferred from homology"/>
<dbReference type="PROSITE" id="PS00122">
    <property type="entry name" value="CARBOXYLESTERASE_B_1"/>
    <property type="match status" value="1"/>
</dbReference>
<keyword evidence="2" id="KW-0378">Hydrolase</keyword>